<reference evidence="4" key="1">
    <citation type="submission" date="2016-06" db="UniProtKB">
        <authorList>
            <consortium name="WormBaseParasite"/>
        </authorList>
    </citation>
    <scope>IDENTIFICATION</scope>
</reference>
<feature type="compositionally biased region" description="Low complexity" evidence="1">
    <location>
        <begin position="424"/>
        <end position="444"/>
    </location>
</feature>
<gene>
    <name evidence="2" type="ORF">ECPE_LOCUS10474</name>
</gene>
<feature type="region of interest" description="Disordered" evidence="1">
    <location>
        <begin position="420"/>
        <end position="453"/>
    </location>
</feature>
<feature type="compositionally biased region" description="Low complexity" evidence="1">
    <location>
        <begin position="595"/>
        <end position="606"/>
    </location>
</feature>
<evidence type="ECO:0000313" key="2">
    <source>
        <dbReference type="EMBL" id="VDP87108.1"/>
    </source>
</evidence>
<accession>A0A183AU39</accession>
<sequence>MDRSELASLFTFYDSDSDSYAPVNPAILKQTLNTSSATSTTCQRPSFTAADQPVESDSTRLYHPGTTDRNINRTANKTAPTTITTTTTTSTAATTTVFSPIQMDRGHILQVSVTTPQHLPCTGSTTMSAPFCTVCGAFSRADGSVTTGVRRPARTAFSTSASNSSMSSSSSSCTSSTSLNSQSDGLYPGSMRDNGQTILDAWLNTTHPVGGAASGSGGGGGCRAPSYLGLPTSSTVGSGYSCSSYKETVKSPMVVMTDVKNNFFSGDGWANSTDQASATDFYRHIPLLGPEFDVSGSGSSTLTKKSRIGLLTVDGSSDTANVAASSPTPPPASSEFFPVSDLSKRGTMDKVIDKFTLLNVQRDEANSAGGVATVPTTVVPAAANGTTNGTFLPPLEPLPMLPAPVDLRADTTINTSPALNDALSVVPADPSTTSTTTTKSTADSGPRVSRRRNASSICMGAWSSWTRDTTPFFNRRTGLPLQSSPVPLKRSTSGKFDFDASLCPLKLSKSSICMAFGTDSRPEPSPTSPLAVSNNVALERNVNSAKADCDSSTTESVRTKVCTTTTDTSAHTTTAPSQSRRRPASLRLNVPPPVYSSDPVSSVTSSPVPPNSATEKNGHHSGRRRACPSGSDSHFPHHHHPRHHYQQDHHHHHQAEMSCSAPPSGNRSLHMISDRLANTMAGTPVSHASSQHLLVNFEVSPPLFAWHFLSLNS</sequence>
<protein>
    <submittedName>
        <fullName evidence="4">Protein kinase domain-containing protein</fullName>
    </submittedName>
</protein>
<dbReference type="Proteomes" id="UP000272942">
    <property type="component" value="Unassembled WGS sequence"/>
</dbReference>
<feature type="region of interest" description="Disordered" evidence="1">
    <location>
        <begin position="544"/>
        <end position="669"/>
    </location>
</feature>
<evidence type="ECO:0000256" key="1">
    <source>
        <dbReference type="SAM" id="MobiDB-lite"/>
    </source>
</evidence>
<proteinExistence type="predicted"/>
<dbReference type="EMBL" id="UZAN01049132">
    <property type="protein sequence ID" value="VDP87108.1"/>
    <property type="molecule type" value="Genomic_DNA"/>
</dbReference>
<evidence type="ECO:0000313" key="4">
    <source>
        <dbReference type="WBParaSite" id="ECPE_0001050601-mRNA-1"/>
    </source>
</evidence>
<name>A0A183AU39_9TREM</name>
<keyword evidence="3" id="KW-1185">Reference proteome</keyword>
<feature type="compositionally biased region" description="Low complexity" evidence="1">
    <location>
        <begin position="553"/>
        <end position="574"/>
    </location>
</feature>
<organism evidence="4">
    <name type="scientific">Echinostoma caproni</name>
    <dbReference type="NCBI Taxonomy" id="27848"/>
    <lineage>
        <taxon>Eukaryota</taxon>
        <taxon>Metazoa</taxon>
        <taxon>Spiralia</taxon>
        <taxon>Lophotrochozoa</taxon>
        <taxon>Platyhelminthes</taxon>
        <taxon>Trematoda</taxon>
        <taxon>Digenea</taxon>
        <taxon>Plagiorchiida</taxon>
        <taxon>Echinostomata</taxon>
        <taxon>Echinostomatoidea</taxon>
        <taxon>Echinostomatidae</taxon>
        <taxon>Echinostoma</taxon>
    </lineage>
</organism>
<dbReference type="WBParaSite" id="ECPE_0001050601-mRNA-1">
    <property type="protein sequence ID" value="ECPE_0001050601-mRNA-1"/>
    <property type="gene ID" value="ECPE_0001050601"/>
</dbReference>
<dbReference type="AlphaFoldDB" id="A0A183AU39"/>
<feature type="compositionally biased region" description="Basic residues" evidence="1">
    <location>
        <begin position="636"/>
        <end position="653"/>
    </location>
</feature>
<reference evidence="2 3" key="2">
    <citation type="submission" date="2018-11" db="EMBL/GenBank/DDBJ databases">
        <authorList>
            <consortium name="Pathogen Informatics"/>
        </authorList>
    </citation>
    <scope>NUCLEOTIDE SEQUENCE [LARGE SCALE GENOMIC DNA]</scope>
    <source>
        <strain evidence="2 3">Egypt</strain>
    </source>
</reference>
<feature type="compositionally biased region" description="Low complexity" evidence="1">
    <location>
        <begin position="158"/>
        <end position="183"/>
    </location>
</feature>
<feature type="region of interest" description="Disordered" evidence="1">
    <location>
        <begin position="157"/>
        <end position="190"/>
    </location>
</feature>
<evidence type="ECO:0000313" key="3">
    <source>
        <dbReference type="Proteomes" id="UP000272942"/>
    </source>
</evidence>
<dbReference type="OrthoDB" id="8625101at2759"/>